<dbReference type="InterPro" id="IPR009991">
    <property type="entry name" value="DCTN3"/>
</dbReference>
<name>A0A0L1IAS5_PLAFA</name>
<dbReference type="GO" id="GO:0061640">
    <property type="term" value="P:cytoskeleton-dependent cytokinesis"/>
    <property type="evidence" value="ECO:0007669"/>
    <property type="project" value="InterPro"/>
</dbReference>
<proteinExistence type="predicted"/>
<sequence>MKLNIQEKNKLLDNLKNRLFKIEKVIGDIKLYENNDDINDPLIDKDDKKEAVDENLKCYDEIKEYIENINIDNLYKKKEELIEIIKKHKHTNSIAIHVCTIKLILQQISKDFLNDIYNQYNEFYIYIHSNNILDVYNTFEYKRNIILSHMDFMKSYSSQIKEIIKLKDSINSYMMSETELYLERLNKIEIKNQLLFSKISSINNSLEQLAYKYGLVILINILVDDVVSSSVNLIILKILQDIASVYNKCAKNFEQFLNLAVSNL</sequence>
<dbReference type="OrthoDB" id="375083at2759"/>
<dbReference type="Pfam" id="PF07426">
    <property type="entry name" value="Dynactin_p22"/>
    <property type="match status" value="1"/>
</dbReference>
<dbReference type="AlphaFoldDB" id="A0A0L1IAS5"/>
<organism evidence="1 2">
    <name type="scientific">Plasmodium falciparum IGH-CR14</name>
    <dbReference type="NCBI Taxonomy" id="580059"/>
    <lineage>
        <taxon>Eukaryota</taxon>
        <taxon>Sar</taxon>
        <taxon>Alveolata</taxon>
        <taxon>Apicomplexa</taxon>
        <taxon>Aconoidasida</taxon>
        <taxon>Haemosporida</taxon>
        <taxon>Plasmodiidae</taxon>
        <taxon>Plasmodium</taxon>
        <taxon>Plasmodium (Laverania)</taxon>
    </lineage>
</organism>
<protein>
    <submittedName>
        <fullName evidence="1">Uncharacterized protein</fullName>
    </submittedName>
</protein>
<dbReference type="GO" id="GO:0005869">
    <property type="term" value="C:dynactin complex"/>
    <property type="evidence" value="ECO:0007669"/>
    <property type="project" value="InterPro"/>
</dbReference>
<dbReference type="EMBL" id="GG665200">
    <property type="protein sequence ID" value="KNG76766.1"/>
    <property type="molecule type" value="Genomic_DNA"/>
</dbReference>
<gene>
    <name evidence="1" type="ORF">PFMG_02995</name>
</gene>
<reference evidence="2" key="2">
    <citation type="submission" date="2015-07" db="EMBL/GenBank/DDBJ databases">
        <title>The genome sequence of Plasmodium falciparum IGH-CR14.</title>
        <authorList>
            <consortium name="The Broad Institute Genome Sequencing Platform"/>
            <person name="Volkman S.K."/>
            <person name="Neafsey D.E."/>
            <person name="Dash A.P."/>
            <person name="Chitnis C.E."/>
            <person name="Hartl D.L."/>
            <person name="Young S.K."/>
            <person name="Kodira C.D."/>
            <person name="Zeng Q."/>
            <person name="Koehrsen M."/>
            <person name="Godfrey P."/>
            <person name="Alvarado L."/>
            <person name="Berlin A."/>
            <person name="Borenstein D."/>
            <person name="Chen Z."/>
            <person name="Engels R."/>
            <person name="Freedman E."/>
            <person name="Gellesch M."/>
            <person name="Goldberg J."/>
            <person name="Griggs A."/>
            <person name="Gujja S."/>
            <person name="Heiman D."/>
            <person name="Hepburn T."/>
            <person name="Howarth C."/>
            <person name="Jen D."/>
            <person name="Larson L."/>
            <person name="Lewis B."/>
            <person name="Mehta T."/>
            <person name="Park D."/>
            <person name="Pearson M."/>
            <person name="Roberts A."/>
            <person name="Saif S."/>
            <person name="Shea T."/>
            <person name="Shenoy N."/>
            <person name="Sisk P."/>
            <person name="Stolte C."/>
            <person name="Sykes S."/>
            <person name="Walk T."/>
            <person name="White J."/>
            <person name="Yandava C."/>
            <person name="Wirth D.F."/>
            <person name="Nusbaum C."/>
            <person name="Birren B."/>
        </authorList>
    </citation>
    <scope>NUCLEOTIDE SEQUENCE [LARGE SCALE GENOMIC DNA]</scope>
    <source>
        <strain evidence="2">IGH-CR14</strain>
    </source>
</reference>
<reference evidence="2" key="1">
    <citation type="submission" date="2015-07" db="EMBL/GenBank/DDBJ databases">
        <title>Annotation of Plasmodium falciparum IGH-CR14.</title>
        <authorList>
            <consortium name="The Broad Institute Genome Sequencing Platform"/>
            <person name="Volkman S.K."/>
            <person name="Neafsey D.E."/>
            <person name="Dash A.P."/>
            <person name="Chitnis C.E."/>
            <person name="Hartl D.L."/>
            <person name="Young S.K."/>
            <person name="Zeng Q."/>
            <person name="Koehrsen M."/>
            <person name="Alvarado L."/>
            <person name="Berlin A."/>
            <person name="Borenstein D."/>
            <person name="Chapman S.B."/>
            <person name="Chen Z."/>
            <person name="Engels R."/>
            <person name="Freedman E."/>
            <person name="Gellesch M."/>
            <person name="Goldberg J."/>
            <person name="Griggs A."/>
            <person name="Gujja S."/>
            <person name="Heilman E.R."/>
            <person name="Heiman D.I."/>
            <person name="Howarth C."/>
            <person name="Jen D."/>
            <person name="Larson L."/>
            <person name="Mehta T."/>
            <person name="Neiman D."/>
            <person name="Park D."/>
            <person name="Pearson M."/>
            <person name="Roberts A."/>
            <person name="Saif S."/>
            <person name="Shea T."/>
            <person name="Shenoy N."/>
            <person name="Sisk P."/>
            <person name="Stolte C."/>
            <person name="Sykes S."/>
            <person name="Walk T."/>
            <person name="White J."/>
            <person name="Yandava C."/>
            <person name="Haas B."/>
            <person name="Henn M.R."/>
            <person name="Nusbaum C."/>
            <person name="Birren B."/>
        </authorList>
    </citation>
    <scope>NUCLEOTIDE SEQUENCE [LARGE SCALE GENOMIC DNA]</scope>
    <source>
        <strain evidence="2">IGH-CR14</strain>
    </source>
</reference>
<evidence type="ECO:0000313" key="1">
    <source>
        <dbReference type="EMBL" id="KNG76766.1"/>
    </source>
</evidence>
<evidence type="ECO:0000313" key="2">
    <source>
        <dbReference type="Proteomes" id="UP000054562"/>
    </source>
</evidence>
<dbReference type="Proteomes" id="UP000054562">
    <property type="component" value="Unassembled WGS sequence"/>
</dbReference>
<accession>A0A0L1IAS5</accession>